<sequence length="913" mass="100758">MTDPKELLIAARIEFLRAYLDAFDQFLPQSIENAFKKADNSRSSLEQSHYFTVHGVLSERHAELRQRLHDSMDKLLNRSLQTAYSTFRPAFSGSGHEGVLSLVETSVFEGELKLVAFTDRFRNEATEQLRDLNIRIALLFGQDDIKEREVPFRPYLVSRSLADASENMGLPNELVQILTQLLATGMESTIDGIYASVNAFFAQNGVAAELPLRIRKSPNKTAPTKSSYSDDHESVVTDGKDATPSPAQYRHSTQSDVDNITGRNASTTAPEQSAEQFLQTIKTMANTASNQHAAQAVTHPNAGIADGAANDGSASTGANQSTHQTISAVSHEQKLDQLLSMVKRYSETASGLGHVSGSSASDAHGVEQPAGTEATKPTQANRPASSGWLSGAQKVGQLLRKLLGSGGVQIHPSGVSKSYIPPAAARALTVQLAQSIDTLLLERTPATADMLGSNGEIRNLILEQRSNLEAQTQEVDEQMTIDVVAMLFEFILRDSQVPPEVRAQLGRLQFLVLKLALRDPTLLTQKWHPVRVLINRIGAISVGLKQLDPDGVRMSAKICQIVETLLNEAVNDLDTFATLLARLLDDFDAFVAAELRSKDEKLNRAVEAIENVQSRTLRFTHVWAQMAEILSGLTLDAFLHDFLSNTWVQVIERAENIGVVRAERFRSLVPDLVWSIAPKIDEHDRQEMSVILPIMIRTLREGLALIGSPETQEKELLDWLFDAHTRALRSINESFQIPSLSLMHDTFERLVKNVAVEQPPATDIPQRAAEKALMDAAIRQLDTDIQSLDSYFEPEETSASKADEVTISNDAGPSSQGADARFDENITARLHSGIFIEIKLSKTPSRARLSWVSADASNLILSLDEQNTPVLMRLGVFRRLVANQRVRFIEDQPLFERAVQSLLDSAEQMDQVE</sequence>
<proteinExistence type="predicted"/>
<dbReference type="AlphaFoldDB" id="A0A401JH07"/>
<gene>
    <name evidence="2" type="ORF">SFMTTN_3113</name>
</gene>
<organism evidence="2 3">
    <name type="scientific">Sulfuriferula multivorans</name>
    <dbReference type="NCBI Taxonomy" id="1559896"/>
    <lineage>
        <taxon>Bacteria</taxon>
        <taxon>Pseudomonadati</taxon>
        <taxon>Pseudomonadota</taxon>
        <taxon>Betaproteobacteria</taxon>
        <taxon>Nitrosomonadales</taxon>
        <taxon>Sulfuricellaceae</taxon>
        <taxon>Sulfuriferula</taxon>
    </lineage>
</organism>
<feature type="compositionally biased region" description="Polar residues" evidence="1">
    <location>
        <begin position="375"/>
        <end position="387"/>
    </location>
</feature>
<evidence type="ECO:0000313" key="3">
    <source>
        <dbReference type="Proteomes" id="UP000286806"/>
    </source>
</evidence>
<accession>A0A401JH07</accession>
<feature type="region of interest" description="Disordered" evidence="1">
    <location>
        <begin position="351"/>
        <end position="387"/>
    </location>
</feature>
<feature type="compositionally biased region" description="Low complexity" evidence="1">
    <location>
        <begin position="302"/>
        <end position="319"/>
    </location>
</feature>
<dbReference type="RefSeq" id="WP_124706042.1">
    <property type="nucleotide sequence ID" value="NZ_BGOW01000038.1"/>
</dbReference>
<feature type="region of interest" description="Disordered" evidence="1">
    <location>
        <begin position="217"/>
        <end position="275"/>
    </location>
</feature>
<dbReference type="Proteomes" id="UP000286806">
    <property type="component" value="Unassembled WGS sequence"/>
</dbReference>
<feature type="region of interest" description="Disordered" evidence="1">
    <location>
        <begin position="302"/>
        <end position="328"/>
    </location>
</feature>
<dbReference type="InterPro" id="IPR012434">
    <property type="entry name" value="DUF1631"/>
</dbReference>
<dbReference type="EMBL" id="BGOW01000038">
    <property type="protein sequence ID" value="GBL47279.1"/>
    <property type="molecule type" value="Genomic_DNA"/>
</dbReference>
<evidence type="ECO:0000256" key="1">
    <source>
        <dbReference type="SAM" id="MobiDB-lite"/>
    </source>
</evidence>
<feature type="compositionally biased region" description="Polar residues" evidence="1">
    <location>
        <begin position="250"/>
        <end position="275"/>
    </location>
</feature>
<protein>
    <submittedName>
        <fullName evidence="2">Thymidine phosphorylase</fullName>
    </submittedName>
</protein>
<feature type="compositionally biased region" description="Basic and acidic residues" evidence="1">
    <location>
        <begin position="228"/>
        <end position="241"/>
    </location>
</feature>
<reference evidence="2 3" key="1">
    <citation type="journal article" date="2019" name="Front. Microbiol.">
        <title>Genomes of Neutrophilic Sulfur-Oxidizing Chemolithoautotrophs Representing 9 Proteobacterial Species From 8 Genera.</title>
        <authorList>
            <person name="Watanabe T."/>
            <person name="Kojima H."/>
            <person name="Umezawa K."/>
            <person name="Hori C."/>
            <person name="Takasuka T.E."/>
            <person name="Kato Y."/>
            <person name="Fukui M."/>
        </authorList>
    </citation>
    <scope>NUCLEOTIDE SEQUENCE [LARGE SCALE GENOMIC DNA]</scope>
    <source>
        <strain evidence="2 3">TTN</strain>
    </source>
</reference>
<evidence type="ECO:0000313" key="2">
    <source>
        <dbReference type="EMBL" id="GBL47279.1"/>
    </source>
</evidence>
<feature type="compositionally biased region" description="Polar residues" evidence="1">
    <location>
        <begin position="806"/>
        <end position="817"/>
    </location>
</feature>
<dbReference type="OrthoDB" id="8571923at2"/>
<feature type="region of interest" description="Disordered" evidence="1">
    <location>
        <begin position="797"/>
        <end position="819"/>
    </location>
</feature>
<keyword evidence="3" id="KW-1185">Reference proteome</keyword>
<dbReference type="Pfam" id="PF07793">
    <property type="entry name" value="DUF1631"/>
    <property type="match status" value="2"/>
</dbReference>
<comment type="caution">
    <text evidence="2">The sequence shown here is derived from an EMBL/GenBank/DDBJ whole genome shotgun (WGS) entry which is preliminary data.</text>
</comment>
<name>A0A401JH07_9PROT</name>